<reference evidence="3" key="2">
    <citation type="submission" date="2023-01" db="EMBL/GenBank/DDBJ databases">
        <title>Draft genome sequence of Devosia yakushimensis strain NBRC 103855.</title>
        <authorList>
            <person name="Sun Q."/>
            <person name="Mori K."/>
        </authorList>
    </citation>
    <scope>NUCLEOTIDE SEQUENCE</scope>
    <source>
        <strain evidence="3">NBRC 103855</strain>
    </source>
</reference>
<dbReference type="EMBL" id="BSNG01000001">
    <property type="protein sequence ID" value="GLQ08493.1"/>
    <property type="molecule type" value="Genomic_DNA"/>
</dbReference>
<gene>
    <name evidence="3" type="ORF">GCM10007913_04250</name>
</gene>
<evidence type="ECO:0000313" key="3">
    <source>
        <dbReference type="EMBL" id="GLQ08493.1"/>
    </source>
</evidence>
<dbReference type="Proteomes" id="UP001161406">
    <property type="component" value="Unassembled WGS sequence"/>
</dbReference>
<protein>
    <recommendedName>
        <fullName evidence="2">Gfo/Idh/MocA-like oxidoreductase N-terminal domain-containing protein</fullName>
    </recommendedName>
</protein>
<dbReference type="Gene3D" id="3.40.50.720">
    <property type="entry name" value="NAD(P)-binding Rossmann-like Domain"/>
    <property type="match status" value="1"/>
</dbReference>
<dbReference type="SUPFAM" id="SSF51735">
    <property type="entry name" value="NAD(P)-binding Rossmann-fold domains"/>
    <property type="match status" value="1"/>
</dbReference>
<feature type="domain" description="Gfo/Idh/MocA-like oxidoreductase N-terminal" evidence="2">
    <location>
        <begin position="5"/>
        <end position="124"/>
    </location>
</feature>
<evidence type="ECO:0000256" key="1">
    <source>
        <dbReference type="ARBA" id="ARBA00023002"/>
    </source>
</evidence>
<dbReference type="Gene3D" id="3.30.360.10">
    <property type="entry name" value="Dihydrodipicolinate Reductase, domain 2"/>
    <property type="match status" value="1"/>
</dbReference>
<name>A0ABQ5UBF5_9HYPH</name>
<accession>A0ABQ5UBF5</accession>
<proteinExistence type="predicted"/>
<comment type="caution">
    <text evidence="3">The sequence shown here is derived from an EMBL/GenBank/DDBJ whole genome shotgun (WGS) entry which is preliminary data.</text>
</comment>
<dbReference type="PANTHER" id="PTHR43818">
    <property type="entry name" value="BCDNA.GH03377"/>
    <property type="match status" value="1"/>
</dbReference>
<evidence type="ECO:0000313" key="4">
    <source>
        <dbReference type="Proteomes" id="UP001161406"/>
    </source>
</evidence>
<dbReference type="PANTHER" id="PTHR43818:SF11">
    <property type="entry name" value="BCDNA.GH03377"/>
    <property type="match status" value="1"/>
</dbReference>
<dbReference type="InterPro" id="IPR000683">
    <property type="entry name" value="Gfo/Idh/MocA-like_OxRdtase_N"/>
</dbReference>
<organism evidence="3 4">
    <name type="scientific">Devosia yakushimensis</name>
    <dbReference type="NCBI Taxonomy" id="470028"/>
    <lineage>
        <taxon>Bacteria</taxon>
        <taxon>Pseudomonadati</taxon>
        <taxon>Pseudomonadota</taxon>
        <taxon>Alphaproteobacteria</taxon>
        <taxon>Hyphomicrobiales</taxon>
        <taxon>Devosiaceae</taxon>
        <taxon>Devosia</taxon>
    </lineage>
</organism>
<dbReference type="Pfam" id="PF01408">
    <property type="entry name" value="GFO_IDH_MocA"/>
    <property type="match status" value="1"/>
</dbReference>
<dbReference type="InterPro" id="IPR050463">
    <property type="entry name" value="Gfo/Idh/MocA_oxidrdct_glycsds"/>
</dbReference>
<keyword evidence="4" id="KW-1185">Reference proteome</keyword>
<dbReference type="InterPro" id="IPR036291">
    <property type="entry name" value="NAD(P)-bd_dom_sf"/>
</dbReference>
<sequence length="343" mass="35906">MNPIGIGFIGGGPVTQAIHLPAIATLGGQFRTIRVMDVNPVVADEVAARYGAVGSTDATPIYEDPAVEVVAICSPNAFHADQVIAACRAGKKAVLCEKPLAVSKAEAEMIRDAAKASGTVIFVGTMHAYDPAYLAARAAWRASGDTAVQVRNGIFLPTNDVFTDQATQLVPVPPIPRPSGPPDLAMKQAMMRGAMLGLAIHNIPLVRDFHPEVGTLELAQFLPPFGYTLVSAANGSTAELSGMMPGQWPPKWTFEVLGKTHCLRADMPPSYVMAGSARVELAGPDGTQVFQSGVNGYQALWQAIAGTVRGGAEPPIDLDTVIADLGFALDLADGIDRLLEAAA</sequence>
<dbReference type="RefSeq" id="WP_284387454.1">
    <property type="nucleotide sequence ID" value="NZ_BSNG01000001.1"/>
</dbReference>
<keyword evidence="1" id="KW-0560">Oxidoreductase</keyword>
<evidence type="ECO:0000259" key="2">
    <source>
        <dbReference type="Pfam" id="PF01408"/>
    </source>
</evidence>
<reference evidence="3" key="1">
    <citation type="journal article" date="2014" name="Int. J. Syst. Evol. Microbiol.">
        <title>Complete genome of a new Firmicutes species belonging to the dominant human colonic microbiota ('Ruminococcus bicirculans') reveals two chromosomes and a selective capacity to utilize plant glucans.</title>
        <authorList>
            <consortium name="NISC Comparative Sequencing Program"/>
            <person name="Wegmann U."/>
            <person name="Louis P."/>
            <person name="Goesmann A."/>
            <person name="Henrissat B."/>
            <person name="Duncan S.H."/>
            <person name="Flint H.J."/>
        </authorList>
    </citation>
    <scope>NUCLEOTIDE SEQUENCE</scope>
    <source>
        <strain evidence="3">NBRC 103855</strain>
    </source>
</reference>